<feature type="compositionally biased region" description="Basic and acidic residues" evidence="1">
    <location>
        <begin position="532"/>
        <end position="541"/>
    </location>
</feature>
<feature type="region of interest" description="Disordered" evidence="1">
    <location>
        <begin position="818"/>
        <end position="839"/>
    </location>
</feature>
<dbReference type="AlphaFoldDB" id="A0A9Q8P4W3"/>
<evidence type="ECO:0000313" key="3">
    <source>
        <dbReference type="Proteomes" id="UP000756132"/>
    </source>
</evidence>
<feature type="region of interest" description="Disordered" evidence="1">
    <location>
        <begin position="521"/>
        <end position="618"/>
    </location>
</feature>
<dbReference type="RefSeq" id="XP_047757881.1">
    <property type="nucleotide sequence ID" value="XM_047901756.1"/>
</dbReference>
<reference evidence="2" key="1">
    <citation type="submission" date="2021-12" db="EMBL/GenBank/DDBJ databases">
        <authorList>
            <person name="Zaccaron A."/>
            <person name="Stergiopoulos I."/>
        </authorList>
    </citation>
    <scope>NUCLEOTIDE SEQUENCE</scope>
    <source>
        <strain evidence="2">Race5_Kim</strain>
    </source>
</reference>
<feature type="compositionally biased region" description="Low complexity" evidence="1">
    <location>
        <begin position="521"/>
        <end position="530"/>
    </location>
</feature>
<feature type="region of interest" description="Disordered" evidence="1">
    <location>
        <begin position="388"/>
        <end position="509"/>
    </location>
</feature>
<organism evidence="2 3">
    <name type="scientific">Passalora fulva</name>
    <name type="common">Tomato leaf mold</name>
    <name type="synonym">Cladosporium fulvum</name>
    <dbReference type="NCBI Taxonomy" id="5499"/>
    <lineage>
        <taxon>Eukaryota</taxon>
        <taxon>Fungi</taxon>
        <taxon>Dikarya</taxon>
        <taxon>Ascomycota</taxon>
        <taxon>Pezizomycotina</taxon>
        <taxon>Dothideomycetes</taxon>
        <taxon>Dothideomycetidae</taxon>
        <taxon>Mycosphaerellales</taxon>
        <taxon>Mycosphaerellaceae</taxon>
        <taxon>Fulvia</taxon>
    </lineage>
</organism>
<feature type="region of interest" description="Disordered" evidence="1">
    <location>
        <begin position="269"/>
        <end position="295"/>
    </location>
</feature>
<feature type="compositionally biased region" description="Basic and acidic residues" evidence="1">
    <location>
        <begin position="158"/>
        <end position="175"/>
    </location>
</feature>
<dbReference type="OrthoDB" id="5333304at2759"/>
<reference evidence="2" key="2">
    <citation type="journal article" date="2022" name="Microb. Genom.">
        <title>A chromosome-scale genome assembly of the tomato pathogen Cladosporium fulvum reveals a compartmentalized genome architecture and the presence of a dispensable chromosome.</title>
        <authorList>
            <person name="Zaccaron A.Z."/>
            <person name="Chen L.H."/>
            <person name="Samaras A."/>
            <person name="Stergiopoulos I."/>
        </authorList>
    </citation>
    <scope>NUCLEOTIDE SEQUENCE</scope>
    <source>
        <strain evidence="2">Race5_Kim</strain>
    </source>
</reference>
<name>A0A9Q8P4W3_PASFU</name>
<feature type="region of interest" description="Disordered" evidence="1">
    <location>
        <begin position="158"/>
        <end position="181"/>
    </location>
</feature>
<keyword evidence="3" id="KW-1185">Reference proteome</keyword>
<evidence type="ECO:0000256" key="1">
    <source>
        <dbReference type="SAM" id="MobiDB-lite"/>
    </source>
</evidence>
<protein>
    <submittedName>
        <fullName evidence="2">Uncharacterized protein</fullName>
    </submittedName>
</protein>
<dbReference type="Proteomes" id="UP000756132">
    <property type="component" value="Chromosome 2"/>
</dbReference>
<dbReference type="GeneID" id="71982486"/>
<feature type="compositionally biased region" description="Polar residues" evidence="1">
    <location>
        <begin position="393"/>
        <end position="406"/>
    </location>
</feature>
<feature type="compositionally biased region" description="Polar residues" evidence="1">
    <location>
        <begin position="563"/>
        <end position="581"/>
    </location>
</feature>
<evidence type="ECO:0000313" key="2">
    <source>
        <dbReference type="EMBL" id="UJO13515.1"/>
    </source>
</evidence>
<gene>
    <name evidence="2" type="ORF">CLAFUR5_02608</name>
</gene>
<dbReference type="EMBL" id="CP090164">
    <property type="protein sequence ID" value="UJO13515.1"/>
    <property type="molecule type" value="Genomic_DNA"/>
</dbReference>
<accession>A0A9Q8P4W3</accession>
<proteinExistence type="predicted"/>
<feature type="compositionally biased region" description="Acidic residues" evidence="1">
    <location>
        <begin position="271"/>
        <end position="287"/>
    </location>
</feature>
<dbReference type="KEGG" id="ffu:CLAFUR5_02608"/>
<sequence>MSGAMMAPGAPAANGHITPSPAEAEEEELYTQLLQLGDAVVAGTHPQFTLPAAAIAQLKASIAAAHAVAPATSTEASAVNGLVNNGVAFNSNASTYHAQQSHAALPGLQTPVAPSVNSAVPPALKPAASGGLDPIFLEKSDSLVRAEGQLKRQRIERELQTQLDQRRHPRDKDPGVEGPSPIDVQAILTAGTTRAGHVSGLPPARAGSPASSFDENDYYSSQVESTFPAVSGHHDAPSAPSSFFAKPAPGVKAAVRDQLAKDHAALAQNVADDDDEYDPEDMDDEYTPPDATTFDDLYDDAVDQQQTHETLDDDNDDYEPGEIMQESSAPVHYYQNQQQAQPSPRVPIYSNHLTHIAAPQPSRVSPLAVAKGPKIELELVNGRPEVVHKGRQNQHAAQSRASTASPPANGVGGGNKKSRKKKRKRESEPTGRGKRKQRNAAAQSPPSPAHTEPRIKAEPVSPPPFANIPEAYPYNQRSSKYRPAEIDLVSPRHVQPPVQYADPPRSGLRYEYAQPSSPAVVRVASPAAHRPVQRDTQDLRRVASLHYAQKPPSPAQRAYSPAPTRTTSMTYGDPRLTQQPSAPAEYEPARYQEPVPQDNVRYVRADRSRSPPRLQEYQPYARANSSMVMPPPTAQPRRIVVDQYGNRYYAAEPVAAPTPAAAPSRASVAPVDRQPMELGYERAPSRMATSYIEHQPEAVQYEPMDTRMAPPPSRREQPLYVDTNAYQAREYSSRPMEQVRYAQEPTSPVYQAAPRYETMAPPPLPPAREPTSPVYAPPRSYSVRPDDSAPMSATYARQASVAPVQYVRQEAPPARAMSVVPGYDSAPPSARAYSHAPPPQQVRYVDQYGREVYPEVRQVPAGGEYRYQ</sequence>